<dbReference type="Pfam" id="PF01048">
    <property type="entry name" value="PNP_UDP_1"/>
    <property type="match status" value="1"/>
</dbReference>
<name>A0A328PVB0_9MOLU</name>
<proteinExistence type="predicted"/>
<sequence length="248" mass="28008">MTTPHNAAPKGSISKYVIVTGDPLRCKKFAEQFLNPWKLLSSVRNCYCYTGTYKGVEVTIMGHGMGHGSIGIYTYELFSPDIYDAELVIRCGSSGGMSDKTKVNDIVVVENIRTNSNYGEWLNMPHNKEDTIKVDPKLVELAHKCAKELNIPLINTTNWSTDNFYTPYNLREQGERSKCDTVEMESYVLDTNARYHNKKGLTILTVTDAMNKDGSFSSLTWQERETTLSNMFLIGLEVLVQYSKLNKS</sequence>
<dbReference type="Gene3D" id="3.40.50.1580">
    <property type="entry name" value="Nucleoside phosphorylase domain"/>
    <property type="match status" value="1"/>
</dbReference>
<dbReference type="InterPro" id="IPR035994">
    <property type="entry name" value="Nucleoside_phosphorylase_sf"/>
</dbReference>
<dbReference type="GO" id="GO:0006152">
    <property type="term" value="P:purine nucleoside catabolic process"/>
    <property type="evidence" value="ECO:0007669"/>
    <property type="project" value="TreeGrafter"/>
</dbReference>
<evidence type="ECO:0000256" key="3">
    <source>
        <dbReference type="ARBA" id="ARBA00048447"/>
    </source>
</evidence>
<feature type="domain" description="Nucleoside phosphorylase" evidence="4">
    <location>
        <begin position="15"/>
        <end position="215"/>
    </location>
</feature>
<dbReference type="PANTHER" id="PTHR43691:SF11">
    <property type="entry name" value="FI09636P-RELATED"/>
    <property type="match status" value="1"/>
</dbReference>
<evidence type="ECO:0000256" key="2">
    <source>
        <dbReference type="ARBA" id="ARBA00021980"/>
    </source>
</evidence>
<keyword evidence="6" id="KW-1185">Reference proteome</keyword>
<dbReference type="EC" id="2.4.2.3" evidence="1"/>
<comment type="caution">
    <text evidence="5">The sequence shown here is derived from an EMBL/GenBank/DDBJ whole genome shotgun (WGS) entry which is preliminary data.</text>
</comment>
<protein>
    <recommendedName>
        <fullName evidence="2">Uridine phosphorylase</fullName>
        <ecNumber evidence="1">2.4.2.3</ecNumber>
    </recommendedName>
</protein>
<dbReference type="RefSeq" id="WP_112665379.1">
    <property type="nucleotide sequence ID" value="NZ_QKVO01000005.1"/>
</dbReference>
<reference evidence="6" key="1">
    <citation type="submission" date="2018-06" db="EMBL/GenBank/DDBJ databases">
        <authorList>
            <person name="Martinez Ocampo F."/>
            <person name="Quiroz Castaneda R.E."/>
            <person name="Rojas Lopez X."/>
        </authorList>
    </citation>
    <scope>NUCLEOTIDE SEQUENCE [LARGE SCALE GENOMIC DNA]</scope>
    <source>
        <strain evidence="6">INIFAP02</strain>
    </source>
</reference>
<evidence type="ECO:0000256" key="1">
    <source>
        <dbReference type="ARBA" id="ARBA00011888"/>
    </source>
</evidence>
<dbReference type="GO" id="GO:0005829">
    <property type="term" value="C:cytosol"/>
    <property type="evidence" value="ECO:0007669"/>
    <property type="project" value="TreeGrafter"/>
</dbReference>
<dbReference type="InterPro" id="IPR000845">
    <property type="entry name" value="Nucleoside_phosphorylase_d"/>
</dbReference>
<evidence type="ECO:0000313" key="6">
    <source>
        <dbReference type="Proteomes" id="UP000249762"/>
    </source>
</evidence>
<evidence type="ECO:0000313" key="5">
    <source>
        <dbReference type="EMBL" id="RAO95049.1"/>
    </source>
</evidence>
<dbReference type="AlphaFoldDB" id="A0A328PVB0"/>
<gene>
    <name evidence="5" type="ORF">DNK47_01710</name>
</gene>
<dbReference type="EMBL" id="QKVO01000005">
    <property type="protein sequence ID" value="RAO95049.1"/>
    <property type="molecule type" value="Genomic_DNA"/>
</dbReference>
<dbReference type="Proteomes" id="UP000249762">
    <property type="component" value="Unassembled WGS sequence"/>
</dbReference>
<organism evidence="5 6">
    <name type="scientific">Mycoplasma wenyonii</name>
    <dbReference type="NCBI Taxonomy" id="65123"/>
    <lineage>
        <taxon>Bacteria</taxon>
        <taxon>Bacillati</taxon>
        <taxon>Mycoplasmatota</taxon>
        <taxon>Mollicutes</taxon>
        <taxon>Mycoplasmataceae</taxon>
        <taxon>Mycoplasma</taxon>
    </lineage>
</organism>
<dbReference type="GO" id="GO:0004731">
    <property type="term" value="F:purine-nucleoside phosphorylase activity"/>
    <property type="evidence" value="ECO:0007669"/>
    <property type="project" value="TreeGrafter"/>
</dbReference>
<accession>A0A328PVB0</accession>
<evidence type="ECO:0000259" key="4">
    <source>
        <dbReference type="Pfam" id="PF01048"/>
    </source>
</evidence>
<dbReference type="OrthoDB" id="9782889at2"/>
<dbReference type="PANTHER" id="PTHR43691">
    <property type="entry name" value="URIDINE PHOSPHORYLASE"/>
    <property type="match status" value="1"/>
</dbReference>
<comment type="catalytic activity">
    <reaction evidence="3">
        <text>uridine + phosphate = alpha-D-ribose 1-phosphate + uracil</text>
        <dbReference type="Rhea" id="RHEA:24388"/>
        <dbReference type="ChEBI" id="CHEBI:16704"/>
        <dbReference type="ChEBI" id="CHEBI:17568"/>
        <dbReference type="ChEBI" id="CHEBI:43474"/>
        <dbReference type="ChEBI" id="CHEBI:57720"/>
        <dbReference type="EC" id="2.4.2.3"/>
    </reaction>
</comment>
<dbReference type="SUPFAM" id="SSF53167">
    <property type="entry name" value="Purine and uridine phosphorylases"/>
    <property type="match status" value="1"/>
</dbReference>
<dbReference type="GO" id="GO:0004850">
    <property type="term" value="F:uridine phosphorylase activity"/>
    <property type="evidence" value="ECO:0007669"/>
    <property type="project" value="UniProtKB-EC"/>
</dbReference>